<keyword evidence="1" id="KW-1133">Transmembrane helix</keyword>
<gene>
    <name evidence="2" type="ORF">GCM10010954_25140</name>
</gene>
<dbReference type="Proteomes" id="UP000660110">
    <property type="component" value="Unassembled WGS sequence"/>
</dbReference>
<evidence type="ECO:0000256" key="1">
    <source>
        <dbReference type="SAM" id="Phobius"/>
    </source>
</evidence>
<organism evidence="2 3">
    <name type="scientific">Halobacillus andaensis</name>
    <dbReference type="NCBI Taxonomy" id="1176239"/>
    <lineage>
        <taxon>Bacteria</taxon>
        <taxon>Bacillati</taxon>
        <taxon>Bacillota</taxon>
        <taxon>Bacilli</taxon>
        <taxon>Bacillales</taxon>
        <taxon>Bacillaceae</taxon>
        <taxon>Halobacillus</taxon>
    </lineage>
</organism>
<accession>A0A917B5J9</accession>
<feature type="transmembrane region" description="Helical" evidence="1">
    <location>
        <begin position="57"/>
        <end position="77"/>
    </location>
</feature>
<reference evidence="2" key="1">
    <citation type="journal article" date="2014" name="Int. J. Syst. Evol. Microbiol.">
        <title>Complete genome sequence of Corynebacterium casei LMG S-19264T (=DSM 44701T), isolated from a smear-ripened cheese.</title>
        <authorList>
            <consortium name="US DOE Joint Genome Institute (JGI-PGF)"/>
            <person name="Walter F."/>
            <person name="Albersmeier A."/>
            <person name="Kalinowski J."/>
            <person name="Ruckert C."/>
        </authorList>
    </citation>
    <scope>NUCLEOTIDE SEQUENCE</scope>
    <source>
        <strain evidence="2">CGMCC 1.12153</strain>
    </source>
</reference>
<dbReference type="RefSeq" id="WP_188377863.1">
    <property type="nucleotide sequence ID" value="NZ_BMEL01000003.1"/>
</dbReference>
<protein>
    <submittedName>
        <fullName evidence="2">Uncharacterized protein</fullName>
    </submittedName>
</protein>
<evidence type="ECO:0000313" key="2">
    <source>
        <dbReference type="EMBL" id="GGF25233.1"/>
    </source>
</evidence>
<name>A0A917B5J9_HALAA</name>
<evidence type="ECO:0000313" key="3">
    <source>
        <dbReference type="Proteomes" id="UP000660110"/>
    </source>
</evidence>
<proteinExistence type="predicted"/>
<sequence length="78" mass="9096">MYPLYYAIIVLVCIIASIGTIQVAREMSKREKDENSPEADLTSLKQERPVKDSSVRLLTWIYTITFIITILLIWIFIF</sequence>
<keyword evidence="1" id="KW-0812">Transmembrane</keyword>
<reference evidence="2" key="2">
    <citation type="submission" date="2020-09" db="EMBL/GenBank/DDBJ databases">
        <authorList>
            <person name="Sun Q."/>
            <person name="Zhou Y."/>
        </authorList>
    </citation>
    <scope>NUCLEOTIDE SEQUENCE</scope>
    <source>
        <strain evidence="2">CGMCC 1.12153</strain>
    </source>
</reference>
<dbReference type="AlphaFoldDB" id="A0A917B5J9"/>
<dbReference type="EMBL" id="BMEL01000003">
    <property type="protein sequence ID" value="GGF25233.1"/>
    <property type="molecule type" value="Genomic_DNA"/>
</dbReference>
<keyword evidence="1" id="KW-0472">Membrane</keyword>
<comment type="caution">
    <text evidence="2">The sequence shown here is derived from an EMBL/GenBank/DDBJ whole genome shotgun (WGS) entry which is preliminary data.</text>
</comment>
<feature type="transmembrane region" description="Helical" evidence="1">
    <location>
        <begin position="6"/>
        <end position="24"/>
    </location>
</feature>
<keyword evidence="3" id="KW-1185">Reference proteome</keyword>